<evidence type="ECO:0000256" key="9">
    <source>
        <dbReference type="ARBA" id="ARBA00022848"/>
    </source>
</evidence>
<evidence type="ECO:0000256" key="5">
    <source>
        <dbReference type="ARBA" id="ARBA00010617"/>
    </source>
</evidence>
<dbReference type="PANTHER" id="PTHR24291:SF189">
    <property type="entry name" value="CYTOCHROME P450 4C3-RELATED"/>
    <property type="match status" value="1"/>
</dbReference>
<dbReference type="InterPro" id="IPR050196">
    <property type="entry name" value="Cytochrome_P450_Monoox"/>
</dbReference>
<dbReference type="InterPro" id="IPR017972">
    <property type="entry name" value="Cyt_P450_CS"/>
</dbReference>
<evidence type="ECO:0000256" key="15">
    <source>
        <dbReference type="RuleBase" id="RU000461"/>
    </source>
</evidence>
<keyword evidence="12 15" id="KW-0503">Monooxygenase</keyword>
<dbReference type="InterPro" id="IPR001128">
    <property type="entry name" value="Cyt_P450"/>
</dbReference>
<dbReference type="PRINTS" id="PR00463">
    <property type="entry name" value="EP450I"/>
</dbReference>
<evidence type="ECO:0000256" key="6">
    <source>
        <dbReference type="ARBA" id="ARBA00022617"/>
    </source>
</evidence>
<keyword evidence="17" id="KW-1185">Reference proteome</keyword>
<dbReference type="PANTHER" id="PTHR24291">
    <property type="entry name" value="CYTOCHROME P450 FAMILY 4"/>
    <property type="match status" value="1"/>
</dbReference>
<evidence type="ECO:0000256" key="2">
    <source>
        <dbReference type="ARBA" id="ARBA00003690"/>
    </source>
</evidence>
<keyword evidence="7 14" id="KW-0479">Metal-binding</keyword>
<comment type="function">
    <text evidence="2">May be involved in the metabolism of insect hormones and in the breakdown of synthetic insecticides.</text>
</comment>
<evidence type="ECO:0000256" key="4">
    <source>
        <dbReference type="ARBA" id="ARBA00004406"/>
    </source>
</evidence>
<dbReference type="AlphaFoldDB" id="A0A8R2R3W1"/>
<dbReference type="Pfam" id="PF00067">
    <property type="entry name" value="p450"/>
    <property type="match status" value="1"/>
</dbReference>
<evidence type="ECO:0000256" key="11">
    <source>
        <dbReference type="ARBA" id="ARBA00023004"/>
    </source>
</evidence>
<comment type="subcellular location">
    <subcellularLocation>
        <location evidence="4">Endoplasmic reticulum membrane</location>
        <topology evidence="4">Peripheral membrane protein</topology>
    </subcellularLocation>
    <subcellularLocation>
        <location evidence="3">Microsome membrane</location>
        <topology evidence="3">Peripheral membrane protein</topology>
    </subcellularLocation>
</comment>
<comment type="similarity">
    <text evidence="5 15">Belongs to the cytochrome P450 family.</text>
</comment>
<keyword evidence="9" id="KW-0492">Microsome</keyword>
<protein>
    <recommendedName>
        <fullName evidence="18">Cytochrome P450</fullName>
    </recommendedName>
</protein>
<sequence length="498" mass="57378">MFIAVYLFIIIVCIVYFEKCLRRNAKFPELSRRLPFIGHAHLFVGDSVHLWKIAQRISRESLQNGGLVTISFGPKKVYAVTDPEDINTVANLSMEKSYIYGFSRPWLGDGLFTADVLTWRNNRRLLNQAFKHTILDGFVDVFNNQARSLVDELAAEADLEKIYILNKLSLHSLRLVFKTILGVSDQEVTPEKFNSYLETNNILHNIFTKRFQKFWLHSDIVFNRTKLKIEQDYAVAVLHGVNAMVLKNRKEIRRLNLENGTQDYSGEQKPFIDLLIEIAEEKGLSDMEVIHELATFIAAGHDTVPYTLLYTLMCVGSHPPVQQRIYEELQQVLGSDDVTKQNLSSLVYLEATIKETMRLYPIAPVVSRVTDCDVKLKNPISSTYFCYFLINCEILQYHQGPVSLCLHHHPVWGSDVEHFKPERWLDPTTLPENAFAGFSTGKRNCIGKTFAMMSMKTTLAHLLRQYRVTADITRMEAKLDIILKPAFNHWISLEWRDK</sequence>
<evidence type="ECO:0000256" key="3">
    <source>
        <dbReference type="ARBA" id="ARBA00004174"/>
    </source>
</evidence>
<keyword evidence="13" id="KW-0472">Membrane</keyword>
<accession>A0A8R2R3W1</accession>
<reference evidence="16" key="2">
    <citation type="submission" date="2022-06" db="UniProtKB">
        <authorList>
            <consortium name="EnsemblMetazoa"/>
        </authorList>
    </citation>
    <scope>IDENTIFICATION</scope>
    <source>
        <strain evidence="16">p50T (Dazao)</strain>
    </source>
</reference>
<evidence type="ECO:0000313" key="16">
    <source>
        <dbReference type="EnsemblMetazoa" id="XP_037876483.1"/>
    </source>
</evidence>
<evidence type="ECO:0000256" key="1">
    <source>
        <dbReference type="ARBA" id="ARBA00001971"/>
    </source>
</evidence>
<evidence type="ECO:0000256" key="7">
    <source>
        <dbReference type="ARBA" id="ARBA00022723"/>
    </source>
</evidence>
<dbReference type="InterPro" id="IPR036396">
    <property type="entry name" value="Cyt_P450_sf"/>
</dbReference>
<dbReference type="GO" id="GO:0005506">
    <property type="term" value="F:iron ion binding"/>
    <property type="evidence" value="ECO:0007669"/>
    <property type="project" value="InterPro"/>
</dbReference>
<keyword evidence="11 14" id="KW-0408">Iron</keyword>
<dbReference type="Gene3D" id="1.10.630.10">
    <property type="entry name" value="Cytochrome P450"/>
    <property type="match status" value="1"/>
</dbReference>
<dbReference type="GO" id="GO:0016705">
    <property type="term" value="F:oxidoreductase activity, acting on paired donors, with incorporation or reduction of molecular oxygen"/>
    <property type="evidence" value="ECO:0007669"/>
    <property type="project" value="InterPro"/>
</dbReference>
<organism evidence="16 17">
    <name type="scientific">Bombyx mori</name>
    <name type="common">Silk moth</name>
    <dbReference type="NCBI Taxonomy" id="7091"/>
    <lineage>
        <taxon>Eukaryota</taxon>
        <taxon>Metazoa</taxon>
        <taxon>Ecdysozoa</taxon>
        <taxon>Arthropoda</taxon>
        <taxon>Hexapoda</taxon>
        <taxon>Insecta</taxon>
        <taxon>Pterygota</taxon>
        <taxon>Neoptera</taxon>
        <taxon>Endopterygota</taxon>
        <taxon>Lepidoptera</taxon>
        <taxon>Glossata</taxon>
        <taxon>Ditrysia</taxon>
        <taxon>Bombycoidea</taxon>
        <taxon>Bombycidae</taxon>
        <taxon>Bombycinae</taxon>
        <taxon>Bombyx</taxon>
    </lineage>
</organism>
<dbReference type="Proteomes" id="UP000005204">
    <property type="component" value="Unassembled WGS sequence"/>
</dbReference>
<evidence type="ECO:0000256" key="13">
    <source>
        <dbReference type="ARBA" id="ARBA00023136"/>
    </source>
</evidence>
<dbReference type="PRINTS" id="PR00385">
    <property type="entry name" value="P450"/>
</dbReference>
<dbReference type="GO" id="GO:0020037">
    <property type="term" value="F:heme binding"/>
    <property type="evidence" value="ECO:0007669"/>
    <property type="project" value="InterPro"/>
</dbReference>
<evidence type="ECO:0000256" key="10">
    <source>
        <dbReference type="ARBA" id="ARBA00023002"/>
    </source>
</evidence>
<proteinExistence type="inferred from homology"/>
<evidence type="ECO:0008006" key="18">
    <source>
        <dbReference type="Google" id="ProtNLM"/>
    </source>
</evidence>
<keyword evidence="6 14" id="KW-0349">Heme</keyword>
<dbReference type="SUPFAM" id="SSF48264">
    <property type="entry name" value="Cytochrome P450"/>
    <property type="match status" value="1"/>
</dbReference>
<evidence type="ECO:0000256" key="12">
    <source>
        <dbReference type="ARBA" id="ARBA00023033"/>
    </source>
</evidence>
<comment type="cofactor">
    <cofactor evidence="1 14">
        <name>heme</name>
        <dbReference type="ChEBI" id="CHEBI:30413"/>
    </cofactor>
</comment>
<dbReference type="GO" id="GO:0004497">
    <property type="term" value="F:monooxygenase activity"/>
    <property type="evidence" value="ECO:0007669"/>
    <property type="project" value="UniProtKB-KW"/>
</dbReference>
<evidence type="ECO:0000256" key="14">
    <source>
        <dbReference type="PIRSR" id="PIRSR602401-1"/>
    </source>
</evidence>
<dbReference type="EnsemblMetazoa" id="XM_038020555.1">
    <property type="protein sequence ID" value="XP_037876483.1"/>
    <property type="gene ID" value="LOC101742342"/>
</dbReference>
<dbReference type="GO" id="GO:0005789">
    <property type="term" value="C:endoplasmic reticulum membrane"/>
    <property type="evidence" value="ECO:0007669"/>
    <property type="project" value="UniProtKB-SubCell"/>
</dbReference>
<keyword evidence="8" id="KW-0256">Endoplasmic reticulum</keyword>
<evidence type="ECO:0000313" key="17">
    <source>
        <dbReference type="Proteomes" id="UP000005204"/>
    </source>
</evidence>
<feature type="binding site" description="axial binding residue" evidence="14">
    <location>
        <position position="445"/>
    </location>
    <ligand>
        <name>heme</name>
        <dbReference type="ChEBI" id="CHEBI:30413"/>
    </ligand>
    <ligandPart>
        <name>Fe</name>
        <dbReference type="ChEBI" id="CHEBI:18248"/>
    </ligandPart>
</feature>
<reference evidence="17" key="1">
    <citation type="journal article" date="2008" name="Insect Biochem. Mol. Biol.">
        <title>The genome of a lepidopteran model insect, the silkworm Bombyx mori.</title>
        <authorList>
            <consortium name="International Silkworm Genome Consortium"/>
        </authorList>
    </citation>
    <scope>NUCLEOTIDE SEQUENCE [LARGE SCALE GENOMIC DNA]</scope>
    <source>
        <strain evidence="17">p50T</strain>
    </source>
</reference>
<name>A0A8R2R3W1_BOMMO</name>
<evidence type="ECO:0000256" key="8">
    <source>
        <dbReference type="ARBA" id="ARBA00022824"/>
    </source>
</evidence>
<dbReference type="InterPro" id="IPR002401">
    <property type="entry name" value="Cyt_P450_E_grp-I"/>
</dbReference>
<keyword evidence="10 15" id="KW-0560">Oxidoreductase</keyword>
<dbReference type="PROSITE" id="PS00086">
    <property type="entry name" value="CYTOCHROME_P450"/>
    <property type="match status" value="1"/>
</dbReference>